<dbReference type="AlphaFoldDB" id="A0A2G1VWN1"/>
<dbReference type="Gene3D" id="2.120.10.30">
    <property type="entry name" value="TolB, C-terminal domain"/>
    <property type="match status" value="1"/>
</dbReference>
<sequence length="333" mass="37093">MSPLSPSLDVTNQNSHYFYSKLLALTLAVILNSGLLPAQSKLRDHDLALRNETPTPSDFDKLPSVYFYTEELPFNTTAQEYATGFYDNNLIVVSNRKVNSAKRSLFDQSEFKLLGFRKKSHLWEQPHLLPGIFTGTENHGGLTFSLDLKRVYYTKAKENSMSLELYTAERGSKLSHLWRNPKKVLAVEAPYSIENPWLNSDGDLLYFASNKPGGFGGYDIYVARVYADGSLGSPKNLGSQVNTAADENFPSLNDYGSQMYFASNNTRGFGGFDLYLCYTNQGDYSKPQNLGRSINSAANEVGLIPASESSGFFSSDKDALGQKALNIYSYQIR</sequence>
<dbReference type="EMBL" id="NQXA01000001">
    <property type="protein sequence ID" value="PHQ31182.1"/>
    <property type="molecule type" value="Genomic_DNA"/>
</dbReference>
<dbReference type="InterPro" id="IPR011042">
    <property type="entry name" value="6-blade_b-propeller_TolB-like"/>
</dbReference>
<keyword evidence="2" id="KW-1185">Reference proteome</keyword>
<name>A0A2G1VWN1_9FLAO</name>
<evidence type="ECO:0000313" key="2">
    <source>
        <dbReference type="Proteomes" id="UP000229433"/>
    </source>
</evidence>
<organism evidence="1 2">
    <name type="scientific">Leeuwenhoekiella nanhaiensis</name>
    <dbReference type="NCBI Taxonomy" id="1655491"/>
    <lineage>
        <taxon>Bacteria</taxon>
        <taxon>Pseudomonadati</taxon>
        <taxon>Bacteroidota</taxon>
        <taxon>Flavobacteriia</taxon>
        <taxon>Flavobacteriales</taxon>
        <taxon>Flavobacteriaceae</taxon>
        <taxon>Leeuwenhoekiella</taxon>
    </lineage>
</organism>
<gene>
    <name evidence="1" type="ORF">CJ305_02895</name>
</gene>
<protein>
    <submittedName>
        <fullName evidence="1">Uncharacterized protein</fullName>
    </submittedName>
</protein>
<reference evidence="1 2" key="1">
    <citation type="submission" date="2017-08" db="EMBL/GenBank/DDBJ databases">
        <title>The whole genome shortgun sequences of strain Leeuwenhoekiella nanhaiensis G18 from the South China Sea.</title>
        <authorList>
            <person name="Liu Q."/>
        </authorList>
    </citation>
    <scope>NUCLEOTIDE SEQUENCE [LARGE SCALE GENOMIC DNA]</scope>
    <source>
        <strain evidence="1 2">G18</strain>
    </source>
</reference>
<comment type="caution">
    <text evidence="1">The sequence shown here is derived from an EMBL/GenBank/DDBJ whole genome shotgun (WGS) entry which is preliminary data.</text>
</comment>
<evidence type="ECO:0000313" key="1">
    <source>
        <dbReference type="EMBL" id="PHQ31182.1"/>
    </source>
</evidence>
<accession>A0A2G1VWN1</accession>
<dbReference type="InterPro" id="IPR011659">
    <property type="entry name" value="WD40"/>
</dbReference>
<dbReference type="Proteomes" id="UP000229433">
    <property type="component" value="Unassembled WGS sequence"/>
</dbReference>
<dbReference type="SUPFAM" id="SSF82171">
    <property type="entry name" value="DPP6 N-terminal domain-like"/>
    <property type="match status" value="1"/>
</dbReference>
<dbReference type="Pfam" id="PF07676">
    <property type="entry name" value="PD40"/>
    <property type="match status" value="1"/>
</dbReference>
<dbReference type="OrthoDB" id="1403615at2"/>
<proteinExistence type="predicted"/>